<dbReference type="Proteomes" id="UP001213000">
    <property type="component" value="Unassembled WGS sequence"/>
</dbReference>
<dbReference type="GO" id="GO:0003684">
    <property type="term" value="F:damaged DNA binding"/>
    <property type="evidence" value="ECO:0007669"/>
    <property type="project" value="TreeGrafter"/>
</dbReference>
<reference evidence="7" key="1">
    <citation type="submission" date="2022-07" db="EMBL/GenBank/DDBJ databases">
        <title>Genome Sequence of Leucocoprinus birnbaumii.</title>
        <authorList>
            <person name="Buettner E."/>
        </authorList>
    </citation>
    <scope>NUCLEOTIDE SEQUENCE</scope>
    <source>
        <strain evidence="7">VT141</strain>
    </source>
</reference>
<feature type="region of interest" description="Disordered" evidence="5">
    <location>
        <begin position="552"/>
        <end position="626"/>
    </location>
</feature>
<dbReference type="Pfam" id="PF08573">
    <property type="entry name" value="SAE2"/>
    <property type="match status" value="1"/>
</dbReference>
<dbReference type="InterPro" id="IPR013882">
    <property type="entry name" value="Ctp1_C"/>
</dbReference>
<name>A0AAD5YVW0_9AGAR</name>
<feature type="region of interest" description="Disordered" evidence="5">
    <location>
        <begin position="393"/>
        <end position="413"/>
    </location>
</feature>
<feature type="domain" description="DNA endonuclease activator Ctp1 C-terminal" evidence="6">
    <location>
        <begin position="519"/>
        <end position="634"/>
    </location>
</feature>
<dbReference type="InterPro" id="IPR033316">
    <property type="entry name" value="RBBP8-like"/>
</dbReference>
<dbReference type="PANTHER" id="PTHR15107:SF0">
    <property type="entry name" value="DNA ENDONUCLEASE ACTIVATOR CTP1 C-TERMINAL DOMAIN-CONTAINING PROTEIN"/>
    <property type="match status" value="1"/>
</dbReference>
<keyword evidence="2" id="KW-0227">DNA damage</keyword>
<evidence type="ECO:0000313" key="8">
    <source>
        <dbReference type="Proteomes" id="UP001213000"/>
    </source>
</evidence>
<feature type="compositionally biased region" description="Basic and acidic residues" evidence="5">
    <location>
        <begin position="584"/>
        <end position="605"/>
    </location>
</feature>
<evidence type="ECO:0000256" key="5">
    <source>
        <dbReference type="SAM" id="MobiDB-lite"/>
    </source>
</evidence>
<dbReference type="AlphaFoldDB" id="A0AAD5YVW0"/>
<evidence type="ECO:0000256" key="4">
    <source>
        <dbReference type="SAM" id="Coils"/>
    </source>
</evidence>
<feature type="region of interest" description="Disordered" evidence="5">
    <location>
        <begin position="231"/>
        <end position="315"/>
    </location>
</feature>
<protein>
    <recommendedName>
        <fullName evidence="6">DNA endonuclease activator Ctp1 C-terminal domain-containing protein</fullName>
    </recommendedName>
</protein>
<keyword evidence="3" id="KW-0539">Nucleus</keyword>
<proteinExistence type="predicted"/>
<comment type="caution">
    <text evidence="7">The sequence shown here is derived from an EMBL/GenBank/DDBJ whole genome shotgun (WGS) entry which is preliminary data.</text>
</comment>
<comment type="subcellular location">
    <subcellularLocation>
        <location evidence="1">Nucleus</location>
    </subcellularLocation>
</comment>
<feature type="coiled-coil region" evidence="4">
    <location>
        <begin position="18"/>
        <end position="45"/>
    </location>
</feature>
<evidence type="ECO:0000313" key="7">
    <source>
        <dbReference type="EMBL" id="KAJ3575007.1"/>
    </source>
</evidence>
<keyword evidence="8" id="KW-1185">Reference proteome</keyword>
<keyword evidence="4" id="KW-0175">Coiled coil</keyword>
<gene>
    <name evidence="7" type="ORF">NP233_g1379</name>
</gene>
<dbReference type="EMBL" id="JANIEX010000050">
    <property type="protein sequence ID" value="KAJ3575007.1"/>
    <property type="molecule type" value="Genomic_DNA"/>
</dbReference>
<evidence type="ECO:0000256" key="1">
    <source>
        <dbReference type="ARBA" id="ARBA00004123"/>
    </source>
</evidence>
<accession>A0AAD5YVW0</accession>
<organism evidence="7 8">
    <name type="scientific">Leucocoprinus birnbaumii</name>
    <dbReference type="NCBI Taxonomy" id="56174"/>
    <lineage>
        <taxon>Eukaryota</taxon>
        <taxon>Fungi</taxon>
        <taxon>Dikarya</taxon>
        <taxon>Basidiomycota</taxon>
        <taxon>Agaricomycotina</taxon>
        <taxon>Agaricomycetes</taxon>
        <taxon>Agaricomycetidae</taxon>
        <taxon>Agaricales</taxon>
        <taxon>Agaricineae</taxon>
        <taxon>Agaricaceae</taxon>
        <taxon>Leucocoprinus</taxon>
    </lineage>
</organism>
<feature type="region of interest" description="Disordered" evidence="5">
    <location>
        <begin position="333"/>
        <end position="360"/>
    </location>
</feature>
<evidence type="ECO:0000256" key="3">
    <source>
        <dbReference type="ARBA" id="ARBA00023242"/>
    </source>
</evidence>
<feature type="coiled-coil region" evidence="4">
    <location>
        <begin position="81"/>
        <end position="139"/>
    </location>
</feature>
<sequence length="1198" mass="134454">MTTTFSSAQMRERDRLIEEKHKKELEAAERRHEKLKRVLENTDKQNFTFRHQVQRLVECLGFADIDEAQRAFDVADHEVTFHQAFERVQILEDELRKTKSQNEILESRCQELQRLLEDEQKHSAALEKAEKRHEQVKADSDLQFHAVQEKARRAQALFIEDRRVFWRIYRWLCLEPIDQKPSRVERIDFEKFQSHNTQRRRAILREFGPDLSKLLGIDNERIDRLMQAAQDAEFGPTSQPAEPTNDPVPPRVDTADSDANASLTVQSSSDRQPLSTLPANQAVKLEPVDTPKHRTFGKIPSAANSSDTEDDSQAPSQFLNRLVPVIPLDVNITTSSDTEDDSQAPRLYPSSPINPPATSPFSAVKPTVKQMMYGNLLARLSHNPSRAMEDTVATTSGSYIKPEPEDDTGILTDERPAKKPRLSLGLPIQTPKAVKPDFAVPRRVFSTGRMAKEKKLLADENTPVGKATTFTRLPGQTRMDAYALSKGSGRYGKQPAPATKTINSMFTINPERNGGVTHQYEQVVRDKAERMRMDAGDCEECRDWYTAIGPLPTRDRGPLWRSPSTTPIKRCKRHNHHDTNNSNSHDREVSPSPSDRRQTDIELHKKQVSRHRQNWARSNTPPGYWNIGFPDTQEARVINEQAEEMHQRKFREVEREVERGSWSQTIYCIATPLLVPPQSLDVDPLSFLHNLYSMAMTKSHLAIQLSKSKEAIHSDKSATSITSRASILPRTARGLKTPIRRFFFRFEALKPTPSGIGNKRSRSEEYDVDAMDPLVDTPPLSSDIATSPMSELDTPDAGQNTYDLCSPGQQDTPTIPCMALQNSDHSIDAVIISTLLKLPFCCHENLLTMSPDRILEVAHEINERLPDALKIDLNGACDYIAIRKQVERLVGIVKSIEKVSVPGAPLKRTKSRGRRELGRVTPGVDFLAHLDLRAISPPTSPLAFISETRMRRRVGHADVTAVMSPSKLGMLKEEDEDEGCDGDQSGRQDIVGSAGEAADEEAEVDEDIFRVAKRRRTTISSPEIEMITPTMRRIKVPLMLTKLYDNVDDTSPTQHRVAQAGTERQVALDGGSPIATRNSRVIIRTTVIDRSLADTRARYRSSNKFIDIRNTPQIEVGLVDGPMHTSTPKLGRAGRSRRMTIVSPIRRVRRLSVGGGGKGASPDGSAVGKSAIPRYNGFSGFDMLVDGDSDEDDTNEML</sequence>
<feature type="region of interest" description="Disordered" evidence="5">
    <location>
        <begin position="972"/>
        <end position="1003"/>
    </location>
</feature>
<evidence type="ECO:0000259" key="6">
    <source>
        <dbReference type="Pfam" id="PF08573"/>
    </source>
</evidence>
<dbReference type="GO" id="GO:0005634">
    <property type="term" value="C:nucleus"/>
    <property type="evidence" value="ECO:0007669"/>
    <property type="project" value="UniProtKB-SubCell"/>
</dbReference>
<feature type="compositionally biased region" description="Polar residues" evidence="5">
    <location>
        <begin position="257"/>
        <end position="279"/>
    </location>
</feature>
<evidence type="ECO:0000256" key="2">
    <source>
        <dbReference type="ARBA" id="ARBA00022763"/>
    </source>
</evidence>
<dbReference type="PANTHER" id="PTHR15107">
    <property type="entry name" value="RETINOBLASTOMA BINDING PROTEIN 8"/>
    <property type="match status" value="1"/>
</dbReference>
<dbReference type="GO" id="GO:0010792">
    <property type="term" value="P:DNA double-strand break processing involved in repair via single-strand annealing"/>
    <property type="evidence" value="ECO:0007669"/>
    <property type="project" value="TreeGrafter"/>
</dbReference>